<evidence type="ECO:0000313" key="3">
    <source>
        <dbReference type="Proteomes" id="UP000202440"/>
    </source>
</evidence>
<evidence type="ECO:0008006" key="4">
    <source>
        <dbReference type="Google" id="ProtNLM"/>
    </source>
</evidence>
<gene>
    <name evidence="2" type="ORF">CHH28_10430</name>
</gene>
<keyword evidence="1" id="KW-0732">Signal</keyword>
<reference evidence="2 3" key="1">
    <citation type="submission" date="2017-07" db="EMBL/GenBank/DDBJ databases">
        <title>Annotated genome sequence of Bacterioplanes sanyensis isolated from Red Sea.</title>
        <authorList>
            <person name="Rehman Z.U."/>
        </authorList>
    </citation>
    <scope>NUCLEOTIDE SEQUENCE [LARGE SCALE GENOMIC DNA]</scope>
    <source>
        <strain evidence="2 3">NV9</strain>
    </source>
</reference>
<dbReference type="RefSeq" id="WP_094060251.1">
    <property type="nucleotide sequence ID" value="NZ_CP022530.1"/>
</dbReference>
<accession>A0A222FJZ8</accession>
<proteinExistence type="predicted"/>
<evidence type="ECO:0000313" key="2">
    <source>
        <dbReference type="EMBL" id="ASP39069.1"/>
    </source>
</evidence>
<dbReference type="OrthoDB" id="9772095at2"/>
<evidence type="ECO:0000256" key="1">
    <source>
        <dbReference type="SAM" id="SignalP"/>
    </source>
</evidence>
<dbReference type="Proteomes" id="UP000202440">
    <property type="component" value="Chromosome"/>
</dbReference>
<organism evidence="2 3">
    <name type="scientific">Bacterioplanes sanyensis</name>
    <dbReference type="NCBI Taxonomy" id="1249553"/>
    <lineage>
        <taxon>Bacteria</taxon>
        <taxon>Pseudomonadati</taxon>
        <taxon>Pseudomonadota</taxon>
        <taxon>Gammaproteobacteria</taxon>
        <taxon>Oceanospirillales</taxon>
        <taxon>Oceanospirillaceae</taxon>
        <taxon>Bacterioplanes</taxon>
    </lineage>
</organism>
<sequence length="388" mass="40944">MNKFCTLALAVSLSSTAVANNAVSVADSLILDGNVGNENSSLEHVLGPTDKTSLSLGGPGAYVTVKMASPIGDQPGLDFTVNEVGDAQGGQDESYRVLVSDSGENGSFVEIGIGRAVSVFDISSSGYDQINYVKLIDLATETLETKVPGSDINSIVALNTNDGTGAAVRDLSAEIRSSSVVLNWTPADDTRLASYAIRVGRGGTSFDYRTAYTASEFANGAMIPLDTSNSPQPLSFMVTPVYADGTEGSAAITKLDLLVRSIPLISSPLHIGDGNFSSWDDPQSDRRSGASFQLDKAPVGGYAELSLELYDTDFEFNRVLVNGIDAVVLPLQADKSFVSLSVKFPAELLVQGNNILEFVAADQFGSDTGNLDDYQVNNVTLKYSTVEN</sequence>
<name>A0A222FJZ8_9GAMM</name>
<feature type="chain" id="PRO_5013166358" description="Fibronectin type-III domain-containing protein" evidence="1">
    <location>
        <begin position="20"/>
        <end position="388"/>
    </location>
</feature>
<dbReference type="AlphaFoldDB" id="A0A222FJZ8"/>
<protein>
    <recommendedName>
        <fullName evidence="4">Fibronectin type-III domain-containing protein</fullName>
    </recommendedName>
</protein>
<feature type="signal peptide" evidence="1">
    <location>
        <begin position="1"/>
        <end position="19"/>
    </location>
</feature>
<dbReference type="KEGG" id="bsan:CHH28_10430"/>
<dbReference type="EMBL" id="CP022530">
    <property type="protein sequence ID" value="ASP39069.1"/>
    <property type="molecule type" value="Genomic_DNA"/>
</dbReference>
<keyword evidence="3" id="KW-1185">Reference proteome</keyword>